<keyword evidence="1" id="KW-0547">Nucleotide-binding</keyword>
<reference evidence="3" key="1">
    <citation type="journal article" date="2016" name="Nat. Genet.">
        <title>A high-quality carrot genome assembly provides new insights into carotenoid accumulation and asterid genome evolution.</title>
        <authorList>
            <person name="Iorizzo M."/>
            <person name="Ellison S."/>
            <person name="Senalik D."/>
            <person name="Zeng P."/>
            <person name="Satapoomin P."/>
            <person name="Huang J."/>
            <person name="Bowman M."/>
            <person name="Iovene M."/>
            <person name="Sanseverino W."/>
            <person name="Cavagnaro P."/>
            <person name="Yildiz M."/>
            <person name="Macko-Podgorni A."/>
            <person name="Moranska E."/>
            <person name="Grzebelus E."/>
            <person name="Grzebelus D."/>
            <person name="Ashrafi H."/>
            <person name="Zheng Z."/>
            <person name="Cheng S."/>
            <person name="Spooner D."/>
            <person name="Van Deynze A."/>
            <person name="Simon P."/>
        </authorList>
    </citation>
    <scope>NUCLEOTIDE SEQUENCE</scope>
    <source>
        <tissue evidence="3">Leaf</tissue>
    </source>
</reference>
<keyword evidence="4" id="KW-1185">Reference proteome</keyword>
<protein>
    <recommendedName>
        <fullName evidence="5">Protein kinase domain-containing protein</fullName>
    </recommendedName>
</protein>
<gene>
    <name evidence="3" type="ORF">DCAR_0830726</name>
</gene>
<proteinExistence type="predicted"/>
<accession>A0AAF0XNA4</accession>
<dbReference type="AlphaFoldDB" id="A0AAF0XNA4"/>
<dbReference type="GO" id="GO:0005634">
    <property type="term" value="C:nucleus"/>
    <property type="evidence" value="ECO:0007669"/>
    <property type="project" value="TreeGrafter"/>
</dbReference>
<dbReference type="Proteomes" id="UP000077755">
    <property type="component" value="Chromosome 8"/>
</dbReference>
<dbReference type="GO" id="GO:0005524">
    <property type="term" value="F:ATP binding"/>
    <property type="evidence" value="ECO:0007669"/>
    <property type="project" value="UniProtKB-KW"/>
</dbReference>
<dbReference type="Gene3D" id="1.10.510.10">
    <property type="entry name" value="Transferase(Phosphotransferase) domain 1"/>
    <property type="match status" value="1"/>
</dbReference>
<dbReference type="SUPFAM" id="SSF56112">
    <property type="entry name" value="Protein kinase-like (PK-like)"/>
    <property type="match status" value="1"/>
</dbReference>
<dbReference type="GO" id="GO:0007165">
    <property type="term" value="P:signal transduction"/>
    <property type="evidence" value="ECO:0007669"/>
    <property type="project" value="TreeGrafter"/>
</dbReference>
<dbReference type="GO" id="GO:0000082">
    <property type="term" value="P:G1/S transition of mitotic cell cycle"/>
    <property type="evidence" value="ECO:0007669"/>
    <property type="project" value="TreeGrafter"/>
</dbReference>
<dbReference type="GO" id="GO:0000307">
    <property type="term" value="C:cyclin-dependent protein kinase holoenzyme complex"/>
    <property type="evidence" value="ECO:0007669"/>
    <property type="project" value="TreeGrafter"/>
</dbReference>
<dbReference type="GO" id="GO:0004693">
    <property type="term" value="F:cyclin-dependent protein serine/threonine kinase activity"/>
    <property type="evidence" value="ECO:0007669"/>
    <property type="project" value="TreeGrafter"/>
</dbReference>
<dbReference type="GO" id="GO:0030332">
    <property type="term" value="F:cyclin binding"/>
    <property type="evidence" value="ECO:0007669"/>
    <property type="project" value="TreeGrafter"/>
</dbReference>
<dbReference type="PANTHER" id="PTHR24056:SF178">
    <property type="entry name" value="CYCLIN-DEPENDENT KINASE B2-2"/>
    <property type="match status" value="1"/>
</dbReference>
<organism evidence="3 4">
    <name type="scientific">Daucus carota subsp. sativus</name>
    <name type="common">Carrot</name>
    <dbReference type="NCBI Taxonomy" id="79200"/>
    <lineage>
        <taxon>Eukaryota</taxon>
        <taxon>Viridiplantae</taxon>
        <taxon>Streptophyta</taxon>
        <taxon>Embryophyta</taxon>
        <taxon>Tracheophyta</taxon>
        <taxon>Spermatophyta</taxon>
        <taxon>Magnoliopsida</taxon>
        <taxon>eudicotyledons</taxon>
        <taxon>Gunneridae</taxon>
        <taxon>Pentapetalae</taxon>
        <taxon>asterids</taxon>
        <taxon>campanulids</taxon>
        <taxon>Apiales</taxon>
        <taxon>Apiaceae</taxon>
        <taxon>Apioideae</taxon>
        <taxon>Scandiceae</taxon>
        <taxon>Daucinae</taxon>
        <taxon>Daucus</taxon>
        <taxon>Daucus sect. Daucus</taxon>
    </lineage>
</organism>
<dbReference type="PANTHER" id="PTHR24056">
    <property type="entry name" value="CELL DIVISION PROTEIN KINASE"/>
    <property type="match status" value="1"/>
</dbReference>
<evidence type="ECO:0000313" key="3">
    <source>
        <dbReference type="EMBL" id="WOH11246.1"/>
    </source>
</evidence>
<name>A0AAF0XNA4_DAUCS</name>
<dbReference type="GO" id="GO:0005737">
    <property type="term" value="C:cytoplasm"/>
    <property type="evidence" value="ECO:0007669"/>
    <property type="project" value="TreeGrafter"/>
</dbReference>
<dbReference type="InterPro" id="IPR011009">
    <property type="entry name" value="Kinase-like_dom_sf"/>
</dbReference>
<evidence type="ECO:0008006" key="5">
    <source>
        <dbReference type="Google" id="ProtNLM"/>
    </source>
</evidence>
<evidence type="ECO:0000256" key="1">
    <source>
        <dbReference type="ARBA" id="ARBA00022741"/>
    </source>
</evidence>
<keyword evidence="2" id="KW-0067">ATP-binding</keyword>
<dbReference type="InterPro" id="IPR050108">
    <property type="entry name" value="CDK"/>
</dbReference>
<dbReference type="GO" id="GO:0010468">
    <property type="term" value="P:regulation of gene expression"/>
    <property type="evidence" value="ECO:0007669"/>
    <property type="project" value="TreeGrafter"/>
</dbReference>
<reference evidence="3" key="2">
    <citation type="submission" date="2022-03" db="EMBL/GenBank/DDBJ databases">
        <title>Draft title - Genomic analysis of global carrot germplasm unveils the trajectory of domestication and the origin of high carotenoid orange carrot.</title>
        <authorList>
            <person name="Iorizzo M."/>
            <person name="Ellison S."/>
            <person name="Senalik D."/>
            <person name="Macko-Podgorni A."/>
            <person name="Grzebelus D."/>
            <person name="Bostan H."/>
            <person name="Rolling W."/>
            <person name="Curaba J."/>
            <person name="Simon P."/>
        </authorList>
    </citation>
    <scope>NUCLEOTIDE SEQUENCE</scope>
    <source>
        <tissue evidence="3">Leaf</tissue>
    </source>
</reference>
<evidence type="ECO:0000256" key="2">
    <source>
        <dbReference type="ARBA" id="ARBA00022840"/>
    </source>
</evidence>
<dbReference type="GO" id="GO:0010389">
    <property type="term" value="P:regulation of G2/M transition of mitotic cell cycle"/>
    <property type="evidence" value="ECO:0007669"/>
    <property type="project" value="TreeGrafter"/>
</dbReference>
<dbReference type="EMBL" id="CP093350">
    <property type="protein sequence ID" value="WOH11246.1"/>
    <property type="molecule type" value="Genomic_DNA"/>
</dbReference>
<sequence length="69" mass="8113">MDVKQGISKTRDMVLYLVFEYMDTDLKKFIRSFRQTRENIHLPTVKTLMYKLCKGVAFCHGHGVLDKCN</sequence>
<evidence type="ECO:0000313" key="4">
    <source>
        <dbReference type="Proteomes" id="UP000077755"/>
    </source>
</evidence>